<dbReference type="RefSeq" id="XP_043035063.1">
    <property type="nucleotide sequence ID" value="XM_043178448.1"/>
</dbReference>
<dbReference type="AlphaFoldDB" id="A0A9P7VJ81"/>
<gene>
    <name evidence="2" type="ORF">BT62DRAFT_1042371</name>
</gene>
<sequence length="127" mass="14500">MKEQLKESLDDLQGTEIENVNVEETTDKDIFDTVIASQSADEGMDENRLRGDIDGDDGSDDDLVLEPHSKCHEALQAVRTLQKYIKIMNNPFTQNLKSILTLFRQKTRLDKANSLQDSQITSYFTFK</sequence>
<reference evidence="2" key="1">
    <citation type="submission" date="2020-11" db="EMBL/GenBank/DDBJ databases">
        <title>Adaptations for nitrogen fixation in a non-lichenized fungal sporocarp promotes dispersal by wood-feeding termites.</title>
        <authorList>
            <consortium name="DOE Joint Genome Institute"/>
            <person name="Koch R.A."/>
            <person name="Yoon G."/>
            <person name="Arayal U."/>
            <person name="Lail K."/>
            <person name="Amirebrahimi M."/>
            <person name="Labutti K."/>
            <person name="Lipzen A."/>
            <person name="Riley R."/>
            <person name="Barry K."/>
            <person name="Henrissat B."/>
            <person name="Grigoriev I.V."/>
            <person name="Herr J.R."/>
            <person name="Aime M.C."/>
        </authorList>
    </citation>
    <scope>NUCLEOTIDE SEQUENCE</scope>
    <source>
        <strain evidence="2">MCA 3950</strain>
    </source>
</reference>
<name>A0A9P7VJ81_9AGAR</name>
<organism evidence="2 3">
    <name type="scientific">Guyanagaster necrorhizus</name>
    <dbReference type="NCBI Taxonomy" id="856835"/>
    <lineage>
        <taxon>Eukaryota</taxon>
        <taxon>Fungi</taxon>
        <taxon>Dikarya</taxon>
        <taxon>Basidiomycota</taxon>
        <taxon>Agaricomycotina</taxon>
        <taxon>Agaricomycetes</taxon>
        <taxon>Agaricomycetidae</taxon>
        <taxon>Agaricales</taxon>
        <taxon>Marasmiineae</taxon>
        <taxon>Physalacriaceae</taxon>
        <taxon>Guyanagaster</taxon>
    </lineage>
</organism>
<dbReference type="Proteomes" id="UP000812287">
    <property type="component" value="Unassembled WGS sequence"/>
</dbReference>
<dbReference type="GeneID" id="66100739"/>
<protein>
    <submittedName>
        <fullName evidence="2">Uncharacterized protein</fullName>
    </submittedName>
</protein>
<keyword evidence="3" id="KW-1185">Reference proteome</keyword>
<dbReference type="OrthoDB" id="162969at2759"/>
<comment type="caution">
    <text evidence="2">The sequence shown here is derived from an EMBL/GenBank/DDBJ whole genome shotgun (WGS) entry which is preliminary data.</text>
</comment>
<dbReference type="EMBL" id="MU250558">
    <property type="protein sequence ID" value="KAG7441563.1"/>
    <property type="molecule type" value="Genomic_DNA"/>
</dbReference>
<evidence type="ECO:0000256" key="1">
    <source>
        <dbReference type="SAM" id="MobiDB-lite"/>
    </source>
</evidence>
<feature type="region of interest" description="Disordered" evidence="1">
    <location>
        <begin position="38"/>
        <end position="61"/>
    </location>
</feature>
<evidence type="ECO:0000313" key="3">
    <source>
        <dbReference type="Proteomes" id="UP000812287"/>
    </source>
</evidence>
<proteinExistence type="predicted"/>
<evidence type="ECO:0000313" key="2">
    <source>
        <dbReference type="EMBL" id="KAG7441563.1"/>
    </source>
</evidence>
<accession>A0A9P7VJ81</accession>